<sequence length="488" mass="52394">MAVNGDDAYVQLIDQQESQEKLRSHTYRWSAAILPFLFPAIGGFLYGYDIGATSGASLSLESSSTSGTDWYNLSSVQTGLVESGSLYGALIGSILAFTVADYLGRRRELVVAASFYFLGALIQAVAPIFGVLVLGRLVYGLGIGMAMHGAPMYIAETCPGEIRGTLISMKEAFIVLGMLLGYLVGYLAVDTVGGWRIVYSVAGPIALIMAAGMWWLPSSPRWLLLCACKGRGTMDLAEERAAAAIRRLRGTGVHEQVVSHQLQETRQSLEQVQNEASFSEIFEGGSLKALVIGCGLVLFQQITGQPSVLYYAAAIFQSAGFAAASDATRASVLLGFVKVVMTLFAVWKVDKLGRRPLLITGVTGLVLALFLLTVYYAFVQSFSALAVIALLLYVSSYQVSFGPISWLMVSEIFPLRTRGRALSIAVLLNFAANAVVTFAFSPLEAAIGTAATFLVFGIIGIFALVFVIIKVPETKGLSLEEIEEKLSR</sequence>
<feature type="transmembrane region" description="Helical" evidence="8">
    <location>
        <begin position="421"/>
        <end position="440"/>
    </location>
</feature>
<keyword evidence="3 7" id="KW-0813">Transport</keyword>
<proteinExistence type="inferred from homology"/>
<dbReference type="OMA" id="FAGWWTW"/>
<dbReference type="InterPro" id="IPR036259">
    <property type="entry name" value="MFS_trans_sf"/>
</dbReference>
<dbReference type="GO" id="GO:0022857">
    <property type="term" value="F:transmembrane transporter activity"/>
    <property type="evidence" value="ECO:0007669"/>
    <property type="project" value="InterPro"/>
</dbReference>
<name>A0A8T2QB18_CERRI</name>
<dbReference type="Pfam" id="PF00083">
    <property type="entry name" value="Sugar_tr"/>
    <property type="match status" value="1"/>
</dbReference>
<accession>A0A8T2QB18</accession>
<keyword evidence="4 8" id="KW-0812">Transmembrane</keyword>
<feature type="transmembrane region" description="Helical" evidence="8">
    <location>
        <begin position="195"/>
        <end position="216"/>
    </location>
</feature>
<evidence type="ECO:0000313" key="11">
    <source>
        <dbReference type="Proteomes" id="UP000825935"/>
    </source>
</evidence>
<dbReference type="SUPFAM" id="SSF103473">
    <property type="entry name" value="MFS general substrate transporter"/>
    <property type="match status" value="1"/>
</dbReference>
<feature type="transmembrane region" description="Helical" evidence="8">
    <location>
        <begin position="167"/>
        <end position="189"/>
    </location>
</feature>
<protein>
    <recommendedName>
        <fullName evidence="9">Major facilitator superfamily (MFS) profile domain-containing protein</fullName>
    </recommendedName>
</protein>
<keyword evidence="5 8" id="KW-1133">Transmembrane helix</keyword>
<dbReference type="InterPro" id="IPR005828">
    <property type="entry name" value="MFS_sugar_transport-like"/>
</dbReference>
<dbReference type="GO" id="GO:1904659">
    <property type="term" value="P:D-glucose transmembrane transport"/>
    <property type="evidence" value="ECO:0007669"/>
    <property type="project" value="TreeGrafter"/>
</dbReference>
<dbReference type="GO" id="GO:0005737">
    <property type="term" value="C:cytoplasm"/>
    <property type="evidence" value="ECO:0007669"/>
    <property type="project" value="UniProtKB-ARBA"/>
</dbReference>
<dbReference type="InterPro" id="IPR005829">
    <property type="entry name" value="Sugar_transporter_CS"/>
</dbReference>
<evidence type="ECO:0000256" key="6">
    <source>
        <dbReference type="ARBA" id="ARBA00023136"/>
    </source>
</evidence>
<dbReference type="CDD" id="cd17362">
    <property type="entry name" value="MFS_GLUT10_12_Class3_like"/>
    <property type="match status" value="1"/>
</dbReference>
<dbReference type="GO" id="GO:0016020">
    <property type="term" value="C:membrane"/>
    <property type="evidence" value="ECO:0007669"/>
    <property type="project" value="UniProtKB-SubCell"/>
</dbReference>
<dbReference type="Gene3D" id="1.20.1250.20">
    <property type="entry name" value="MFS general substrate transporter like domains"/>
    <property type="match status" value="1"/>
</dbReference>
<evidence type="ECO:0000259" key="9">
    <source>
        <dbReference type="PROSITE" id="PS50850"/>
    </source>
</evidence>
<dbReference type="AlphaFoldDB" id="A0A8T2QB18"/>
<evidence type="ECO:0000256" key="3">
    <source>
        <dbReference type="ARBA" id="ARBA00022448"/>
    </source>
</evidence>
<evidence type="ECO:0000256" key="2">
    <source>
        <dbReference type="ARBA" id="ARBA00010992"/>
    </source>
</evidence>
<feature type="transmembrane region" description="Helical" evidence="8">
    <location>
        <begin position="384"/>
        <end position="409"/>
    </location>
</feature>
<dbReference type="PRINTS" id="PR00171">
    <property type="entry name" value="SUGRTRNSPORT"/>
</dbReference>
<feature type="transmembrane region" description="Helical" evidence="8">
    <location>
        <begin position="84"/>
        <end position="103"/>
    </location>
</feature>
<reference evidence="10" key="1">
    <citation type="submission" date="2021-08" db="EMBL/GenBank/DDBJ databases">
        <title>WGS assembly of Ceratopteris richardii.</title>
        <authorList>
            <person name="Marchant D.B."/>
            <person name="Chen G."/>
            <person name="Jenkins J."/>
            <person name="Shu S."/>
            <person name="Leebens-Mack J."/>
            <person name="Grimwood J."/>
            <person name="Schmutz J."/>
            <person name="Soltis P."/>
            <person name="Soltis D."/>
            <person name="Chen Z.-H."/>
        </authorList>
    </citation>
    <scope>NUCLEOTIDE SEQUENCE</scope>
    <source>
        <strain evidence="10">Whitten #5841</strain>
        <tissue evidence="10">Leaf</tissue>
    </source>
</reference>
<evidence type="ECO:0000256" key="1">
    <source>
        <dbReference type="ARBA" id="ARBA00004141"/>
    </source>
</evidence>
<keyword evidence="6 8" id="KW-0472">Membrane</keyword>
<organism evidence="10 11">
    <name type="scientific">Ceratopteris richardii</name>
    <name type="common">Triangle waterfern</name>
    <dbReference type="NCBI Taxonomy" id="49495"/>
    <lineage>
        <taxon>Eukaryota</taxon>
        <taxon>Viridiplantae</taxon>
        <taxon>Streptophyta</taxon>
        <taxon>Embryophyta</taxon>
        <taxon>Tracheophyta</taxon>
        <taxon>Polypodiopsida</taxon>
        <taxon>Polypodiidae</taxon>
        <taxon>Polypodiales</taxon>
        <taxon>Pteridineae</taxon>
        <taxon>Pteridaceae</taxon>
        <taxon>Parkerioideae</taxon>
        <taxon>Ceratopteris</taxon>
    </lineage>
</organism>
<keyword evidence="11" id="KW-1185">Reference proteome</keyword>
<dbReference type="InterPro" id="IPR050820">
    <property type="entry name" value="MFS_Sugar_Transporter"/>
</dbReference>
<feature type="transmembrane region" description="Helical" evidence="8">
    <location>
        <begin position="110"/>
        <end position="131"/>
    </location>
</feature>
<dbReference type="NCBIfam" id="TIGR00879">
    <property type="entry name" value="SP"/>
    <property type="match status" value="1"/>
</dbReference>
<feature type="transmembrane region" description="Helical" evidence="8">
    <location>
        <begin position="330"/>
        <end position="349"/>
    </location>
</feature>
<dbReference type="PROSITE" id="PS00217">
    <property type="entry name" value="SUGAR_TRANSPORT_2"/>
    <property type="match status" value="1"/>
</dbReference>
<dbReference type="OrthoDB" id="6612291at2759"/>
<dbReference type="EMBL" id="CM035441">
    <property type="protein sequence ID" value="KAH7281222.1"/>
    <property type="molecule type" value="Genomic_DNA"/>
</dbReference>
<dbReference type="PROSITE" id="PS50850">
    <property type="entry name" value="MFS"/>
    <property type="match status" value="1"/>
</dbReference>
<dbReference type="InterPro" id="IPR003663">
    <property type="entry name" value="Sugar/inositol_transpt"/>
</dbReference>
<feature type="transmembrane region" description="Helical" evidence="8">
    <location>
        <begin position="446"/>
        <end position="469"/>
    </location>
</feature>
<dbReference type="PROSITE" id="PS00216">
    <property type="entry name" value="SUGAR_TRANSPORT_1"/>
    <property type="match status" value="2"/>
</dbReference>
<feature type="transmembrane region" description="Helical" evidence="8">
    <location>
        <begin position="356"/>
        <end position="378"/>
    </location>
</feature>
<comment type="similarity">
    <text evidence="2 7">Belongs to the major facilitator superfamily. Sugar transporter (TC 2.A.1.1) family.</text>
</comment>
<evidence type="ECO:0000256" key="8">
    <source>
        <dbReference type="SAM" id="Phobius"/>
    </source>
</evidence>
<dbReference type="PANTHER" id="PTHR48023:SF4">
    <property type="entry name" value="D-XYLOSE-PROTON SYMPORTER-LIKE 2"/>
    <property type="match status" value="1"/>
</dbReference>
<feature type="transmembrane region" description="Helical" evidence="8">
    <location>
        <begin position="29"/>
        <end position="48"/>
    </location>
</feature>
<dbReference type="PANTHER" id="PTHR48023">
    <property type="entry name" value="D-XYLOSE-PROTON SYMPORTER-LIKE 2"/>
    <property type="match status" value="1"/>
</dbReference>
<feature type="transmembrane region" description="Helical" evidence="8">
    <location>
        <begin position="308"/>
        <end position="324"/>
    </location>
</feature>
<evidence type="ECO:0000256" key="5">
    <source>
        <dbReference type="ARBA" id="ARBA00022989"/>
    </source>
</evidence>
<dbReference type="FunFam" id="1.20.1250.20:FF:000118">
    <property type="entry name" value="D-xylose-proton symporter-like 3, chloroplastic"/>
    <property type="match status" value="1"/>
</dbReference>
<comment type="caution">
    <text evidence="10">The sequence shown here is derived from an EMBL/GenBank/DDBJ whole genome shotgun (WGS) entry which is preliminary data.</text>
</comment>
<evidence type="ECO:0000256" key="7">
    <source>
        <dbReference type="RuleBase" id="RU003346"/>
    </source>
</evidence>
<comment type="subcellular location">
    <subcellularLocation>
        <location evidence="1">Membrane</location>
        <topology evidence="1">Multi-pass membrane protein</topology>
    </subcellularLocation>
</comment>
<evidence type="ECO:0000313" key="10">
    <source>
        <dbReference type="EMBL" id="KAH7281222.1"/>
    </source>
</evidence>
<dbReference type="InterPro" id="IPR020846">
    <property type="entry name" value="MFS_dom"/>
</dbReference>
<dbReference type="Proteomes" id="UP000825935">
    <property type="component" value="Chromosome 36"/>
</dbReference>
<feature type="domain" description="Major facilitator superfamily (MFS) profile" evidence="9">
    <location>
        <begin position="35"/>
        <end position="475"/>
    </location>
</feature>
<evidence type="ECO:0000256" key="4">
    <source>
        <dbReference type="ARBA" id="ARBA00022692"/>
    </source>
</evidence>
<gene>
    <name evidence="10" type="ORF">KP509_36G036200</name>
</gene>